<evidence type="ECO:0000313" key="2">
    <source>
        <dbReference type="EMBL" id="KEO74829.1"/>
    </source>
</evidence>
<dbReference type="OrthoDB" id="9809746at2"/>
<dbReference type="PANTHER" id="PTHR43640:SF1">
    <property type="entry name" value="THIOREDOXIN-DEPENDENT PEROXIREDOXIN"/>
    <property type="match status" value="1"/>
</dbReference>
<accession>A0A074L0Y9</accession>
<keyword evidence="3" id="KW-1185">Reference proteome</keyword>
<dbReference type="AlphaFoldDB" id="A0A074L0Y9"/>
<dbReference type="eggNOG" id="COG0526">
    <property type="taxonomic scope" value="Bacteria"/>
</dbReference>
<dbReference type="Gene3D" id="3.40.30.10">
    <property type="entry name" value="Glutaredoxin"/>
    <property type="match status" value="1"/>
</dbReference>
<evidence type="ECO:0000313" key="3">
    <source>
        <dbReference type="Proteomes" id="UP000027821"/>
    </source>
</evidence>
<protein>
    <submittedName>
        <fullName evidence="2">Ubiquitin carboxyl-hydrolase</fullName>
    </submittedName>
</protein>
<evidence type="ECO:0000259" key="1">
    <source>
        <dbReference type="Pfam" id="PF13905"/>
    </source>
</evidence>
<dbReference type="SUPFAM" id="SSF52833">
    <property type="entry name" value="Thioredoxin-like"/>
    <property type="match status" value="1"/>
</dbReference>
<dbReference type="STRING" id="1048983.EL17_03885"/>
<reference evidence="2 3" key="1">
    <citation type="submission" date="2014-04" db="EMBL/GenBank/DDBJ databases">
        <title>Characterization and application of a salt tolerant electro-active bacterium.</title>
        <authorList>
            <person name="Yang L."/>
            <person name="Wei S."/>
            <person name="Tay Q.X.M."/>
        </authorList>
    </citation>
    <scope>NUCLEOTIDE SEQUENCE [LARGE SCALE GENOMIC DNA]</scope>
    <source>
        <strain evidence="2 3">LY1</strain>
    </source>
</reference>
<dbReference type="GO" id="GO:0016787">
    <property type="term" value="F:hydrolase activity"/>
    <property type="evidence" value="ECO:0007669"/>
    <property type="project" value="UniProtKB-KW"/>
</dbReference>
<dbReference type="PANTHER" id="PTHR43640">
    <property type="entry name" value="OS07G0260300 PROTEIN"/>
    <property type="match status" value="1"/>
</dbReference>
<name>A0A074L0Y9_9BACT</name>
<dbReference type="InterPro" id="IPR012336">
    <property type="entry name" value="Thioredoxin-like_fold"/>
</dbReference>
<dbReference type="InterPro" id="IPR047262">
    <property type="entry name" value="PRX-like1"/>
</dbReference>
<proteinExistence type="predicted"/>
<dbReference type="Proteomes" id="UP000027821">
    <property type="component" value="Unassembled WGS sequence"/>
</dbReference>
<gene>
    <name evidence="2" type="ORF">EL17_03885</name>
</gene>
<dbReference type="EMBL" id="JMIH01000014">
    <property type="protein sequence ID" value="KEO74829.1"/>
    <property type="molecule type" value="Genomic_DNA"/>
</dbReference>
<feature type="domain" description="Thioredoxin-like fold" evidence="1">
    <location>
        <begin position="46"/>
        <end position="135"/>
    </location>
</feature>
<dbReference type="RefSeq" id="WP_035071104.1">
    <property type="nucleotide sequence ID" value="NZ_JMIH01000014.1"/>
</dbReference>
<organism evidence="2 3">
    <name type="scientific">Anditalea andensis</name>
    <dbReference type="NCBI Taxonomy" id="1048983"/>
    <lineage>
        <taxon>Bacteria</taxon>
        <taxon>Pseudomonadati</taxon>
        <taxon>Bacteroidota</taxon>
        <taxon>Cytophagia</taxon>
        <taxon>Cytophagales</taxon>
        <taxon>Cytophagaceae</taxon>
        <taxon>Anditalea</taxon>
    </lineage>
</organism>
<keyword evidence="2" id="KW-0378">Hydrolase</keyword>
<sequence>MKNITLIIFLSIITGSTLLAQRIESFQLTDILTNQVFSLDAHSHKKAVVLIFTSNSCPFSKLYEERISALHTKFSGDFEFALINPHIGSEEDESEEAIRGRNREKNINLPYLKDPDLKVTRAVNAMKLPEVVIITGGPTGYNIVYQGAIDNNPQVPSSVSQRYLESALTQILKRSSPSPASTRAVGCNIRGIN</sequence>
<dbReference type="InterPro" id="IPR036249">
    <property type="entry name" value="Thioredoxin-like_sf"/>
</dbReference>
<comment type="caution">
    <text evidence="2">The sequence shown here is derived from an EMBL/GenBank/DDBJ whole genome shotgun (WGS) entry which is preliminary data.</text>
</comment>
<dbReference type="Pfam" id="PF13905">
    <property type="entry name" value="Thioredoxin_8"/>
    <property type="match status" value="1"/>
</dbReference>